<evidence type="ECO:0000313" key="2">
    <source>
        <dbReference type="EMBL" id="OIQ75475.1"/>
    </source>
</evidence>
<organism evidence="2">
    <name type="scientific">mine drainage metagenome</name>
    <dbReference type="NCBI Taxonomy" id="410659"/>
    <lineage>
        <taxon>unclassified sequences</taxon>
        <taxon>metagenomes</taxon>
        <taxon>ecological metagenomes</taxon>
    </lineage>
</organism>
<dbReference type="EMBL" id="MLJW01002154">
    <property type="protein sequence ID" value="OIQ75475.1"/>
    <property type="molecule type" value="Genomic_DNA"/>
</dbReference>
<name>A0A1J5QD95_9ZZZZ</name>
<protein>
    <submittedName>
        <fullName evidence="2">Uncharacterized protein</fullName>
    </submittedName>
</protein>
<comment type="caution">
    <text evidence="2">The sequence shown here is derived from an EMBL/GenBank/DDBJ whole genome shotgun (WGS) entry which is preliminary data.</text>
</comment>
<evidence type="ECO:0000256" key="1">
    <source>
        <dbReference type="SAM" id="MobiDB-lite"/>
    </source>
</evidence>
<reference evidence="2" key="1">
    <citation type="submission" date="2016-10" db="EMBL/GenBank/DDBJ databases">
        <title>Sequence of Gallionella enrichment culture.</title>
        <authorList>
            <person name="Poehlein A."/>
            <person name="Muehling M."/>
            <person name="Daniel R."/>
        </authorList>
    </citation>
    <scope>NUCLEOTIDE SEQUENCE</scope>
</reference>
<proteinExistence type="predicted"/>
<dbReference type="AlphaFoldDB" id="A0A1J5QD95"/>
<feature type="region of interest" description="Disordered" evidence="1">
    <location>
        <begin position="1"/>
        <end position="24"/>
    </location>
</feature>
<gene>
    <name evidence="2" type="ORF">GALL_428610</name>
</gene>
<accession>A0A1J5QD95</accession>
<sequence length="164" mass="18122">MIARVQQCRDRQMQRRHAARRADRADAAFQRREPFLEHRRGRVGNPGIDVPSAFQIEQRRGMLGILKDVGSGLIDRDCTSARHGIRMLAGMEAQGVKGGRLGCGHAELEKRWVLQPSRAALGCAIKALGLLAPGLALPLPSADSRARVWGQEINRRGRQCVEAE</sequence>